<dbReference type="Proteomes" id="UP001152879">
    <property type="component" value="Unassembled WGS sequence"/>
</dbReference>
<evidence type="ECO:0000313" key="10">
    <source>
        <dbReference type="Proteomes" id="UP001152879"/>
    </source>
</evidence>
<feature type="transmembrane region" description="Helical" evidence="8">
    <location>
        <begin position="229"/>
        <end position="251"/>
    </location>
</feature>
<feature type="transmembrane region" description="Helical" evidence="8">
    <location>
        <begin position="175"/>
        <end position="196"/>
    </location>
</feature>
<protein>
    <submittedName>
        <fullName evidence="9">GntP family permease</fullName>
    </submittedName>
</protein>
<dbReference type="EMBL" id="JANFML010000002">
    <property type="protein sequence ID" value="MDG4511603.1"/>
    <property type="molecule type" value="Genomic_DNA"/>
</dbReference>
<comment type="similarity">
    <text evidence="7">Belongs to the GntP permease family.</text>
</comment>
<feature type="transmembrane region" description="Helical" evidence="8">
    <location>
        <begin position="394"/>
        <end position="418"/>
    </location>
</feature>
<keyword evidence="6 8" id="KW-0472">Membrane</keyword>
<dbReference type="AlphaFoldDB" id="A0A9X4MJB4"/>
<sequence length="455" mass="49318">MFKILVLFFVMLILLVTVVKLKLNTFIAMVFISILTGILLGIPLDSIPSSIVEGIGNTMGELSIVLVFGTMIGRLITDAGGANKISQTLIKVFGEKWIQAAVIFASFIIGLSLFFEVGMVILVPIIITISAEVGVPILYLGIPMTMSLITAHALLPPHPAPVAISTIFGVSPGTVLIYGMIVAFPIIIVVPVFLFFAQKNVMKLAMVDRVIKKQSQDADTNTPSFKISIFTSLMPVFLMSASSICLIFTNSNKFFFEFVTNNEVFHFIEKIIIFVGHPIIAMTISLIFSIITMGWYRSKTFNEIALSAEEALKSISMLLFTIAGGAAFKQILIDGGVSELLNQIINSHQISPLLLGWSVAMVFKLLLGSATLASMTTASLISKISETGSEINTVLLVLAIGAGSMAVSHVNDAGFWIFKESFNLNIIQTFKTWSLLNTVISIIALGIIVLLSFYA</sequence>
<evidence type="ECO:0000313" key="9">
    <source>
        <dbReference type="EMBL" id="MDG4511603.1"/>
    </source>
</evidence>
<feature type="transmembrane region" description="Helical" evidence="8">
    <location>
        <begin position="433"/>
        <end position="454"/>
    </location>
</feature>
<feature type="transmembrane region" description="Helical" evidence="8">
    <location>
        <begin position="59"/>
        <end position="77"/>
    </location>
</feature>
<gene>
    <name evidence="9" type="ORF">NOL15_01780</name>
</gene>
<accession>A0A9X4MJB4</accession>
<dbReference type="PANTHER" id="PTHR30354">
    <property type="entry name" value="GNT FAMILY GLUCONATE TRANSPORTER"/>
    <property type="match status" value="1"/>
</dbReference>
<proteinExistence type="inferred from homology"/>
<keyword evidence="2" id="KW-0813">Transport</keyword>
<organism evidence="9 10">
    <name type="scientific">Streptococcus suis</name>
    <dbReference type="NCBI Taxonomy" id="1307"/>
    <lineage>
        <taxon>Bacteria</taxon>
        <taxon>Bacillati</taxon>
        <taxon>Bacillota</taxon>
        <taxon>Bacilli</taxon>
        <taxon>Lactobacillales</taxon>
        <taxon>Streptococcaceae</taxon>
        <taxon>Streptococcus</taxon>
    </lineage>
</organism>
<name>A0A9X4MJB4_STRSU</name>
<evidence type="ECO:0000256" key="8">
    <source>
        <dbReference type="SAM" id="Phobius"/>
    </source>
</evidence>
<evidence type="ECO:0000256" key="2">
    <source>
        <dbReference type="ARBA" id="ARBA00022448"/>
    </source>
</evidence>
<evidence type="ECO:0000256" key="4">
    <source>
        <dbReference type="ARBA" id="ARBA00022692"/>
    </source>
</evidence>
<feature type="transmembrane region" description="Helical" evidence="8">
    <location>
        <begin position="315"/>
        <end position="333"/>
    </location>
</feature>
<evidence type="ECO:0000256" key="6">
    <source>
        <dbReference type="ARBA" id="ARBA00023136"/>
    </source>
</evidence>
<dbReference type="PANTHER" id="PTHR30354:SF22">
    <property type="entry name" value="HIGH-AFFINITY GLUCONATE TRANSPORTER"/>
    <property type="match status" value="1"/>
</dbReference>
<feature type="transmembrane region" description="Helical" evidence="8">
    <location>
        <begin position="97"/>
        <end position="125"/>
    </location>
</feature>
<comment type="subcellular location">
    <subcellularLocation>
        <location evidence="1">Cell membrane</location>
        <topology evidence="1">Multi-pass membrane protein</topology>
    </subcellularLocation>
</comment>
<keyword evidence="3" id="KW-1003">Cell membrane</keyword>
<dbReference type="PIRSF" id="PIRSF002746">
    <property type="entry name" value="Gluconate_transporter"/>
    <property type="match status" value="1"/>
</dbReference>
<reference evidence="9" key="1">
    <citation type="submission" date="2022-07" db="EMBL/GenBank/DDBJ databases">
        <title>Whole Genome Sequencing of Streptococcus suis.</title>
        <authorList>
            <person name="Dai X."/>
            <person name="Huang J."/>
            <person name="Wang L."/>
        </authorList>
    </citation>
    <scope>NUCLEOTIDE SEQUENCE</scope>
    <source>
        <strain evidence="9">SFB2</strain>
    </source>
</reference>
<keyword evidence="4 8" id="KW-0812">Transmembrane</keyword>
<dbReference type="GO" id="GO:0015128">
    <property type="term" value="F:gluconate transmembrane transporter activity"/>
    <property type="evidence" value="ECO:0007669"/>
    <property type="project" value="InterPro"/>
</dbReference>
<comment type="caution">
    <text evidence="9">The sequence shown here is derived from an EMBL/GenBank/DDBJ whole genome shotgun (WGS) entry which is preliminary data.</text>
</comment>
<evidence type="ECO:0000256" key="3">
    <source>
        <dbReference type="ARBA" id="ARBA00022475"/>
    </source>
</evidence>
<dbReference type="Pfam" id="PF02447">
    <property type="entry name" value="GntP_permease"/>
    <property type="match status" value="1"/>
</dbReference>
<dbReference type="InterPro" id="IPR003474">
    <property type="entry name" value="Glcn_transporter"/>
</dbReference>
<feature type="transmembrane region" description="Helical" evidence="8">
    <location>
        <begin position="30"/>
        <end position="47"/>
    </location>
</feature>
<dbReference type="NCBIfam" id="TIGR00791">
    <property type="entry name" value="gntP"/>
    <property type="match status" value="1"/>
</dbReference>
<evidence type="ECO:0000256" key="7">
    <source>
        <dbReference type="ARBA" id="ARBA00049663"/>
    </source>
</evidence>
<evidence type="ECO:0000256" key="1">
    <source>
        <dbReference type="ARBA" id="ARBA00004651"/>
    </source>
</evidence>
<evidence type="ECO:0000256" key="5">
    <source>
        <dbReference type="ARBA" id="ARBA00022989"/>
    </source>
</evidence>
<feature type="transmembrane region" description="Helical" evidence="8">
    <location>
        <begin position="271"/>
        <end position="295"/>
    </location>
</feature>
<keyword evidence="5 8" id="KW-1133">Transmembrane helix</keyword>
<dbReference type="GO" id="GO:0005886">
    <property type="term" value="C:plasma membrane"/>
    <property type="evidence" value="ECO:0007669"/>
    <property type="project" value="UniProtKB-SubCell"/>
</dbReference>
<feature type="transmembrane region" description="Helical" evidence="8">
    <location>
        <begin position="353"/>
        <end position="373"/>
    </location>
</feature>